<evidence type="ECO:0000256" key="7">
    <source>
        <dbReference type="ARBA" id="ARBA00023136"/>
    </source>
</evidence>
<dbReference type="GO" id="GO:0005886">
    <property type="term" value="C:plasma membrane"/>
    <property type="evidence" value="ECO:0007669"/>
    <property type="project" value="UniProtKB-SubCell"/>
</dbReference>
<keyword evidence="2" id="KW-0813">Transport</keyword>
<keyword evidence="6 8" id="KW-1133">Transmembrane helix</keyword>
<evidence type="ECO:0000256" key="6">
    <source>
        <dbReference type="ARBA" id="ARBA00022989"/>
    </source>
</evidence>
<dbReference type="InterPro" id="IPR011527">
    <property type="entry name" value="ABC1_TM_dom"/>
</dbReference>
<feature type="domain" description="ABC transporter" evidence="9">
    <location>
        <begin position="332"/>
        <end position="567"/>
    </location>
</feature>
<dbReference type="Proteomes" id="UP000261905">
    <property type="component" value="Unassembled WGS sequence"/>
</dbReference>
<keyword evidence="4" id="KW-0547">Nucleotide-binding</keyword>
<evidence type="ECO:0000313" key="11">
    <source>
        <dbReference type="EMBL" id="REK76195.1"/>
    </source>
</evidence>
<dbReference type="PROSITE" id="PS00211">
    <property type="entry name" value="ABC_TRANSPORTER_1"/>
    <property type="match status" value="1"/>
</dbReference>
<accession>A0A371PJT3</accession>
<dbReference type="InterPro" id="IPR039421">
    <property type="entry name" value="Type_1_exporter"/>
</dbReference>
<feature type="domain" description="ABC transmembrane type-1" evidence="10">
    <location>
        <begin position="20"/>
        <end position="301"/>
    </location>
</feature>
<dbReference type="InterPro" id="IPR036640">
    <property type="entry name" value="ABC1_TM_sf"/>
</dbReference>
<comment type="caution">
    <text evidence="11">The sequence shown here is derived from an EMBL/GenBank/DDBJ whole genome shotgun (WGS) entry which is preliminary data.</text>
</comment>
<dbReference type="InterPro" id="IPR003439">
    <property type="entry name" value="ABC_transporter-like_ATP-bd"/>
</dbReference>
<dbReference type="GO" id="GO:0005737">
    <property type="term" value="C:cytoplasm"/>
    <property type="evidence" value="ECO:0007669"/>
    <property type="project" value="UniProtKB-ARBA"/>
</dbReference>
<evidence type="ECO:0000313" key="12">
    <source>
        <dbReference type="Proteomes" id="UP000261905"/>
    </source>
</evidence>
<feature type="transmembrane region" description="Helical" evidence="8">
    <location>
        <begin position="12"/>
        <end position="35"/>
    </location>
</feature>
<organism evidence="11 12">
    <name type="scientific">Paenibacillus paeoniae</name>
    <dbReference type="NCBI Taxonomy" id="2292705"/>
    <lineage>
        <taxon>Bacteria</taxon>
        <taxon>Bacillati</taxon>
        <taxon>Bacillota</taxon>
        <taxon>Bacilli</taxon>
        <taxon>Bacillales</taxon>
        <taxon>Paenibacillaceae</taxon>
        <taxon>Paenibacillus</taxon>
    </lineage>
</organism>
<dbReference type="RefSeq" id="WP_116042965.1">
    <property type="nucleotide sequence ID" value="NZ_QUBQ01000001.1"/>
</dbReference>
<proteinExistence type="predicted"/>
<dbReference type="SUPFAM" id="SSF52540">
    <property type="entry name" value="P-loop containing nucleoside triphosphate hydrolases"/>
    <property type="match status" value="1"/>
</dbReference>
<evidence type="ECO:0000256" key="5">
    <source>
        <dbReference type="ARBA" id="ARBA00022840"/>
    </source>
</evidence>
<protein>
    <submittedName>
        <fullName evidence="11">ABC transporter ATP-binding protein</fullName>
    </submittedName>
</protein>
<sequence>MSNFRWLLVMISWVRVGIGIGLILFTIKIIANLGMTGVQKWIIDDVFIAGNYDRAVLYLSIFTLCLIIFNSFHAIAAKYLDDSSFQLFRKLSRQIMQKLHAWPTSKLQKERTGKLVNHFSGDIEIVSAIVPGFIPQGIQHGVSLIAIGAFIGWASPVILLLILAVSAIYIWLARYFGPKVQKAAMEVRNRGSDLQVHIEESVSSTREVIAFHRLDWEERKFAAFYKKYFSAVIREGKLLSKQLLLSDPLRWIVTLAVLAVGGLLVVNNSMSIGTFVVLFQFAIQFMTAAQGLFNFAMQISGRMASVERLKRVLEHETWEEGKEQLQGPIASISFDQVSFRYGEDLPLVLKDLSIHIPAGQKIAFVGSSGGGKSTIAQLLVRFYPLQHGEILINGEPLQDIQRSDWSRRVNIVFQEPYFFPDSIRMNLLMGREHLSEEQIYAACETAQIKSLIDSLPEGLDTEIGERGITLSGGQRQRLAIARALLGTPEILILDEATSALDLETERMLQHAVDEARNGLTTIIIAHRLSTIQNADVIYVMQDGTIVEYGKHDDILSKGGLYASLFDKEHSVAGAVS</sequence>
<dbReference type="Pfam" id="PF00664">
    <property type="entry name" value="ABC_membrane"/>
    <property type="match status" value="1"/>
</dbReference>
<dbReference type="PANTHER" id="PTHR43394">
    <property type="entry name" value="ATP-DEPENDENT PERMEASE MDL1, MITOCHONDRIAL"/>
    <property type="match status" value="1"/>
</dbReference>
<feature type="transmembrane region" description="Helical" evidence="8">
    <location>
        <begin position="146"/>
        <end position="172"/>
    </location>
</feature>
<evidence type="ECO:0000259" key="9">
    <source>
        <dbReference type="PROSITE" id="PS50893"/>
    </source>
</evidence>
<comment type="subcellular location">
    <subcellularLocation>
        <location evidence="1">Cell membrane</location>
        <topology evidence="1">Multi-pass membrane protein</topology>
    </subcellularLocation>
</comment>
<feature type="transmembrane region" description="Helical" evidence="8">
    <location>
        <begin position="55"/>
        <end position="80"/>
    </location>
</feature>
<evidence type="ECO:0000256" key="3">
    <source>
        <dbReference type="ARBA" id="ARBA00022692"/>
    </source>
</evidence>
<feature type="transmembrane region" description="Helical" evidence="8">
    <location>
        <begin position="272"/>
        <end position="293"/>
    </location>
</feature>
<gene>
    <name evidence="11" type="ORF">DX130_03815</name>
</gene>
<name>A0A371PJT3_9BACL</name>
<dbReference type="PROSITE" id="PS50929">
    <property type="entry name" value="ABC_TM1F"/>
    <property type="match status" value="1"/>
</dbReference>
<dbReference type="EMBL" id="QUBQ01000001">
    <property type="protein sequence ID" value="REK76195.1"/>
    <property type="molecule type" value="Genomic_DNA"/>
</dbReference>
<dbReference type="PROSITE" id="PS50893">
    <property type="entry name" value="ABC_TRANSPORTER_2"/>
    <property type="match status" value="1"/>
</dbReference>
<dbReference type="AlphaFoldDB" id="A0A371PJT3"/>
<dbReference type="Gene3D" id="1.20.1560.10">
    <property type="entry name" value="ABC transporter type 1, transmembrane domain"/>
    <property type="match status" value="1"/>
</dbReference>
<evidence type="ECO:0000256" key="2">
    <source>
        <dbReference type="ARBA" id="ARBA00022448"/>
    </source>
</evidence>
<keyword evidence="12" id="KW-1185">Reference proteome</keyword>
<keyword evidence="7 8" id="KW-0472">Membrane</keyword>
<evidence type="ECO:0000256" key="1">
    <source>
        <dbReference type="ARBA" id="ARBA00004651"/>
    </source>
</evidence>
<dbReference type="SMART" id="SM00382">
    <property type="entry name" value="AAA"/>
    <property type="match status" value="1"/>
</dbReference>
<keyword evidence="3 8" id="KW-0812">Transmembrane</keyword>
<dbReference type="FunFam" id="3.40.50.300:FF:000604">
    <property type="entry name" value="ABC transporter B family member 28"/>
    <property type="match status" value="1"/>
</dbReference>
<dbReference type="InterPro" id="IPR003593">
    <property type="entry name" value="AAA+_ATPase"/>
</dbReference>
<keyword evidence="5 11" id="KW-0067">ATP-binding</keyword>
<dbReference type="GO" id="GO:0016887">
    <property type="term" value="F:ATP hydrolysis activity"/>
    <property type="evidence" value="ECO:0007669"/>
    <property type="project" value="InterPro"/>
</dbReference>
<dbReference type="Pfam" id="PF00005">
    <property type="entry name" value="ABC_tran"/>
    <property type="match status" value="1"/>
</dbReference>
<reference evidence="11 12" key="1">
    <citation type="submission" date="2018-08" db="EMBL/GenBank/DDBJ databases">
        <title>Paenibacillus sp. M4BSY-1, whole genome shotgun sequence.</title>
        <authorList>
            <person name="Tuo L."/>
        </authorList>
    </citation>
    <scope>NUCLEOTIDE SEQUENCE [LARGE SCALE GENOMIC DNA]</scope>
    <source>
        <strain evidence="11 12">M4BSY-1</strain>
    </source>
</reference>
<evidence type="ECO:0000259" key="10">
    <source>
        <dbReference type="PROSITE" id="PS50929"/>
    </source>
</evidence>
<evidence type="ECO:0000256" key="4">
    <source>
        <dbReference type="ARBA" id="ARBA00022741"/>
    </source>
</evidence>
<feature type="transmembrane region" description="Helical" evidence="8">
    <location>
        <begin position="249"/>
        <end position="266"/>
    </location>
</feature>
<dbReference type="PANTHER" id="PTHR43394:SF1">
    <property type="entry name" value="ATP-BINDING CASSETTE SUB-FAMILY B MEMBER 10, MITOCHONDRIAL"/>
    <property type="match status" value="1"/>
</dbReference>
<dbReference type="InterPro" id="IPR027417">
    <property type="entry name" value="P-loop_NTPase"/>
</dbReference>
<dbReference type="SUPFAM" id="SSF90123">
    <property type="entry name" value="ABC transporter transmembrane region"/>
    <property type="match status" value="1"/>
</dbReference>
<dbReference type="OrthoDB" id="9770415at2"/>
<dbReference type="GO" id="GO:0005524">
    <property type="term" value="F:ATP binding"/>
    <property type="evidence" value="ECO:0007669"/>
    <property type="project" value="UniProtKB-KW"/>
</dbReference>
<evidence type="ECO:0000256" key="8">
    <source>
        <dbReference type="SAM" id="Phobius"/>
    </source>
</evidence>
<dbReference type="InterPro" id="IPR017871">
    <property type="entry name" value="ABC_transporter-like_CS"/>
</dbReference>
<dbReference type="Gene3D" id="3.40.50.300">
    <property type="entry name" value="P-loop containing nucleotide triphosphate hydrolases"/>
    <property type="match status" value="1"/>
</dbReference>
<dbReference type="CDD" id="cd07346">
    <property type="entry name" value="ABC_6TM_exporters"/>
    <property type="match status" value="1"/>
</dbReference>
<dbReference type="GO" id="GO:0015421">
    <property type="term" value="F:ABC-type oligopeptide transporter activity"/>
    <property type="evidence" value="ECO:0007669"/>
    <property type="project" value="TreeGrafter"/>
</dbReference>